<sequence>MAFVSITFCDLWLLEKSFGELLEQSVTCVCW</sequence>
<reference evidence="1" key="2">
    <citation type="journal article" date="2015" name="Data Brief">
        <title>Shoot transcriptome of the giant reed, Arundo donax.</title>
        <authorList>
            <person name="Barrero R.A."/>
            <person name="Guerrero F.D."/>
            <person name="Moolhuijzen P."/>
            <person name="Goolsby J.A."/>
            <person name="Tidwell J."/>
            <person name="Bellgard S.E."/>
            <person name="Bellgard M.I."/>
        </authorList>
    </citation>
    <scope>NUCLEOTIDE SEQUENCE</scope>
    <source>
        <tissue evidence="1">Shoot tissue taken approximately 20 cm above the soil surface</tissue>
    </source>
</reference>
<organism evidence="1">
    <name type="scientific">Arundo donax</name>
    <name type="common">Giant reed</name>
    <name type="synonym">Donax arundinaceus</name>
    <dbReference type="NCBI Taxonomy" id="35708"/>
    <lineage>
        <taxon>Eukaryota</taxon>
        <taxon>Viridiplantae</taxon>
        <taxon>Streptophyta</taxon>
        <taxon>Embryophyta</taxon>
        <taxon>Tracheophyta</taxon>
        <taxon>Spermatophyta</taxon>
        <taxon>Magnoliopsida</taxon>
        <taxon>Liliopsida</taxon>
        <taxon>Poales</taxon>
        <taxon>Poaceae</taxon>
        <taxon>PACMAD clade</taxon>
        <taxon>Arundinoideae</taxon>
        <taxon>Arundineae</taxon>
        <taxon>Arundo</taxon>
    </lineage>
</organism>
<name>A0A0A8Y2H1_ARUDO</name>
<evidence type="ECO:0000313" key="1">
    <source>
        <dbReference type="EMBL" id="JAD19415.1"/>
    </source>
</evidence>
<accession>A0A0A8Y2H1</accession>
<dbReference type="EMBL" id="GBRH01278480">
    <property type="protein sequence ID" value="JAD19415.1"/>
    <property type="molecule type" value="Transcribed_RNA"/>
</dbReference>
<protein>
    <submittedName>
        <fullName evidence="1">Uncharacterized protein</fullName>
    </submittedName>
</protein>
<dbReference type="AlphaFoldDB" id="A0A0A8Y2H1"/>
<proteinExistence type="predicted"/>
<reference evidence="1" key="1">
    <citation type="submission" date="2014-09" db="EMBL/GenBank/DDBJ databases">
        <authorList>
            <person name="Magalhaes I.L.F."/>
            <person name="Oliveira U."/>
            <person name="Santos F.R."/>
            <person name="Vidigal T.H.D.A."/>
            <person name="Brescovit A.D."/>
            <person name="Santos A.J."/>
        </authorList>
    </citation>
    <scope>NUCLEOTIDE SEQUENCE</scope>
    <source>
        <tissue evidence="1">Shoot tissue taken approximately 20 cm above the soil surface</tissue>
    </source>
</reference>